<evidence type="ECO:0000259" key="9">
    <source>
        <dbReference type="PROSITE" id="PS51192"/>
    </source>
</evidence>
<feature type="domain" description="DEAD-box RNA helicase Q" evidence="11">
    <location>
        <begin position="1"/>
        <end position="29"/>
    </location>
</feature>
<evidence type="ECO:0000259" key="10">
    <source>
        <dbReference type="PROSITE" id="PS51194"/>
    </source>
</evidence>
<dbReference type="Gene3D" id="3.40.50.300">
    <property type="entry name" value="P-loop containing nucleotide triphosphate hydrolases"/>
    <property type="match status" value="2"/>
</dbReference>
<dbReference type="SMART" id="SM00490">
    <property type="entry name" value="HELICc"/>
    <property type="match status" value="1"/>
</dbReference>
<dbReference type="InterPro" id="IPR044742">
    <property type="entry name" value="DEAD/DEAH_RhlB"/>
</dbReference>
<dbReference type="GO" id="GO:0005524">
    <property type="term" value="F:ATP binding"/>
    <property type="evidence" value="ECO:0007669"/>
    <property type="project" value="UniProtKB-KW"/>
</dbReference>
<dbReference type="AlphaFoldDB" id="A0A495VTS1"/>
<dbReference type="Pfam" id="PF00271">
    <property type="entry name" value="Helicase_C"/>
    <property type="match status" value="1"/>
</dbReference>
<dbReference type="OrthoDB" id="5297934at2"/>
<dbReference type="InterPro" id="IPR000629">
    <property type="entry name" value="RNA-helicase_DEAD-box_CS"/>
</dbReference>
<dbReference type="PANTHER" id="PTHR47959:SF13">
    <property type="entry name" value="ATP-DEPENDENT RNA HELICASE RHLE"/>
    <property type="match status" value="1"/>
</dbReference>
<sequence length="435" mass="46326">MSFAKLGLQPPLTQTLAELGYAAPTAVQQQAVPAVLAGRDVLAAAQTGTGKTAAFVLPLLQMLAATPAAGPAPRAVVLVPTRELAEQVLASCQRYGAGLPLRCYALYGGVSHGPQLTALREGVDLLVATPGRLIDLFGKGELRLREVRHVVLDEADRMLDLGFADDLATVFQALPRERQVLLFSATFADAVRALARARLRKPLSIEATPRNTAARTIRQWVVPVDKKRKPELFLFMWRDRGWQQVLVFVKTKLGADELAERLRGKGIAAEAIHGDRPQASRQAALAAFKAGTVAVLVATDVAARGLDIDGLPQVVNFDLPLQAEDYVHRIGRTGRAGAAGEAISFVCADEAPQLAAIESLLKKKLSRDEEPGFEPRHQLPATVAAVAAPSRRPPPLAKAGAGRGRTPGNWVGFDERPGGARRGRPGGAKSGRGGR</sequence>
<organism evidence="12 13">
    <name type="scientific">Azonexus fungiphilus</name>
    <dbReference type="NCBI Taxonomy" id="146940"/>
    <lineage>
        <taxon>Bacteria</taxon>
        <taxon>Pseudomonadati</taxon>
        <taxon>Pseudomonadota</taxon>
        <taxon>Betaproteobacteria</taxon>
        <taxon>Rhodocyclales</taxon>
        <taxon>Azonexaceae</taxon>
        <taxon>Azonexus</taxon>
    </lineage>
</organism>
<dbReference type="GO" id="GO:0005829">
    <property type="term" value="C:cytosol"/>
    <property type="evidence" value="ECO:0007669"/>
    <property type="project" value="TreeGrafter"/>
</dbReference>
<dbReference type="SUPFAM" id="SSF52540">
    <property type="entry name" value="P-loop containing nucleoside triphosphate hydrolases"/>
    <property type="match status" value="1"/>
</dbReference>
<dbReference type="PANTHER" id="PTHR47959">
    <property type="entry name" value="ATP-DEPENDENT RNA HELICASE RHLE-RELATED"/>
    <property type="match status" value="1"/>
</dbReference>
<dbReference type="InterPro" id="IPR027417">
    <property type="entry name" value="P-loop_NTPase"/>
</dbReference>
<reference evidence="12 13" key="1">
    <citation type="submission" date="2018-10" db="EMBL/GenBank/DDBJ databases">
        <title>Genomic Encyclopedia of Type Strains, Phase IV (KMG-IV): sequencing the most valuable type-strain genomes for metagenomic binning, comparative biology and taxonomic classification.</title>
        <authorList>
            <person name="Goeker M."/>
        </authorList>
    </citation>
    <scope>NUCLEOTIDE SEQUENCE [LARGE SCALE GENOMIC DNA]</scope>
    <source>
        <strain evidence="12 13">DSM 23841</strain>
    </source>
</reference>
<dbReference type="InterPro" id="IPR050079">
    <property type="entry name" value="DEAD_box_RNA_helicase"/>
</dbReference>
<dbReference type="GO" id="GO:0016787">
    <property type="term" value="F:hydrolase activity"/>
    <property type="evidence" value="ECO:0007669"/>
    <property type="project" value="UniProtKB-KW"/>
</dbReference>
<keyword evidence="2 7" id="KW-0378">Hydrolase</keyword>
<evidence type="ECO:0000256" key="4">
    <source>
        <dbReference type="ARBA" id="ARBA00022840"/>
    </source>
</evidence>
<evidence type="ECO:0000259" key="11">
    <source>
        <dbReference type="PROSITE" id="PS51195"/>
    </source>
</evidence>
<feature type="domain" description="Helicase ATP-binding" evidence="9">
    <location>
        <begin position="32"/>
        <end position="205"/>
    </location>
</feature>
<dbReference type="RefSeq" id="WP_121458615.1">
    <property type="nucleotide sequence ID" value="NZ_RBXP01000016.1"/>
</dbReference>
<dbReference type="CDD" id="cd00268">
    <property type="entry name" value="DEADc"/>
    <property type="match status" value="1"/>
</dbReference>
<evidence type="ECO:0000313" key="12">
    <source>
        <dbReference type="EMBL" id="RKT51078.1"/>
    </source>
</evidence>
<dbReference type="PROSITE" id="PS51192">
    <property type="entry name" value="HELICASE_ATP_BIND_1"/>
    <property type="match status" value="1"/>
</dbReference>
<keyword evidence="4 7" id="KW-0067">ATP-binding</keyword>
<evidence type="ECO:0000256" key="2">
    <source>
        <dbReference type="ARBA" id="ARBA00022801"/>
    </source>
</evidence>
<accession>A0A495VTS1</accession>
<evidence type="ECO:0000256" key="8">
    <source>
        <dbReference type="SAM" id="MobiDB-lite"/>
    </source>
</evidence>
<dbReference type="FunFam" id="3.40.50.300:FF:000468">
    <property type="entry name" value="ATP-dependent RNA helicase RhlE"/>
    <property type="match status" value="1"/>
</dbReference>
<dbReference type="InterPro" id="IPR014014">
    <property type="entry name" value="RNA_helicase_DEAD_Q_motif"/>
</dbReference>
<dbReference type="SMART" id="SM00487">
    <property type="entry name" value="DEXDc"/>
    <property type="match status" value="1"/>
</dbReference>
<comment type="similarity">
    <text evidence="5 7">Belongs to the DEAD box helicase family.</text>
</comment>
<feature type="compositionally biased region" description="Gly residues" evidence="8">
    <location>
        <begin position="425"/>
        <end position="435"/>
    </location>
</feature>
<dbReference type="Pfam" id="PF00270">
    <property type="entry name" value="DEAD"/>
    <property type="match status" value="1"/>
</dbReference>
<dbReference type="Proteomes" id="UP000270626">
    <property type="component" value="Unassembled WGS sequence"/>
</dbReference>
<dbReference type="CDD" id="cd18787">
    <property type="entry name" value="SF2_C_DEAD"/>
    <property type="match status" value="1"/>
</dbReference>
<feature type="region of interest" description="Disordered" evidence="8">
    <location>
        <begin position="387"/>
        <end position="435"/>
    </location>
</feature>
<name>A0A495VTS1_9RHOO</name>
<evidence type="ECO:0000256" key="7">
    <source>
        <dbReference type="RuleBase" id="RU000492"/>
    </source>
</evidence>
<dbReference type="PROSITE" id="PS00039">
    <property type="entry name" value="DEAD_ATP_HELICASE"/>
    <property type="match status" value="1"/>
</dbReference>
<dbReference type="InterPro" id="IPR011545">
    <property type="entry name" value="DEAD/DEAH_box_helicase_dom"/>
</dbReference>
<dbReference type="GO" id="GO:0003724">
    <property type="term" value="F:RNA helicase activity"/>
    <property type="evidence" value="ECO:0007669"/>
    <property type="project" value="InterPro"/>
</dbReference>
<dbReference type="GO" id="GO:0003676">
    <property type="term" value="F:nucleic acid binding"/>
    <property type="evidence" value="ECO:0007669"/>
    <property type="project" value="InterPro"/>
</dbReference>
<dbReference type="EMBL" id="RBXP01000016">
    <property type="protein sequence ID" value="RKT51078.1"/>
    <property type="molecule type" value="Genomic_DNA"/>
</dbReference>
<keyword evidence="13" id="KW-1185">Reference proteome</keyword>
<comment type="caution">
    <text evidence="12">The sequence shown here is derived from an EMBL/GenBank/DDBJ whole genome shotgun (WGS) entry which is preliminary data.</text>
</comment>
<protein>
    <submittedName>
        <fullName evidence="12">Superfamily II DNA/RNA helicase</fullName>
    </submittedName>
</protein>
<feature type="domain" description="Helicase C-terminal" evidence="10">
    <location>
        <begin position="216"/>
        <end position="376"/>
    </location>
</feature>
<evidence type="ECO:0000256" key="5">
    <source>
        <dbReference type="ARBA" id="ARBA00038437"/>
    </source>
</evidence>
<proteinExistence type="inferred from homology"/>
<dbReference type="PROSITE" id="PS51195">
    <property type="entry name" value="Q_MOTIF"/>
    <property type="match status" value="1"/>
</dbReference>
<evidence type="ECO:0000256" key="1">
    <source>
        <dbReference type="ARBA" id="ARBA00022741"/>
    </source>
</evidence>
<evidence type="ECO:0000256" key="6">
    <source>
        <dbReference type="PROSITE-ProRule" id="PRU00552"/>
    </source>
</evidence>
<keyword evidence="1 7" id="KW-0547">Nucleotide-binding</keyword>
<feature type="short sequence motif" description="Q motif" evidence="6">
    <location>
        <begin position="1"/>
        <end position="29"/>
    </location>
</feature>
<keyword evidence="3 7" id="KW-0347">Helicase</keyword>
<evidence type="ECO:0000256" key="3">
    <source>
        <dbReference type="ARBA" id="ARBA00022806"/>
    </source>
</evidence>
<evidence type="ECO:0000313" key="13">
    <source>
        <dbReference type="Proteomes" id="UP000270626"/>
    </source>
</evidence>
<dbReference type="PROSITE" id="PS51194">
    <property type="entry name" value="HELICASE_CTER"/>
    <property type="match status" value="1"/>
</dbReference>
<dbReference type="InterPro" id="IPR014001">
    <property type="entry name" value="Helicase_ATP-bd"/>
</dbReference>
<dbReference type="InterPro" id="IPR001650">
    <property type="entry name" value="Helicase_C-like"/>
</dbReference>
<gene>
    <name evidence="12" type="ORF">DFR40_2290</name>
</gene>